<accession>A0AC35FPM5</accession>
<protein>
    <submittedName>
        <fullName evidence="2">Nose resistant-to-fluoxetine protein N-terminal domain-containing protein</fullName>
    </submittedName>
</protein>
<organism evidence="1 2">
    <name type="scientific">Panagrolaimus sp. PS1159</name>
    <dbReference type="NCBI Taxonomy" id="55785"/>
    <lineage>
        <taxon>Eukaryota</taxon>
        <taxon>Metazoa</taxon>
        <taxon>Ecdysozoa</taxon>
        <taxon>Nematoda</taxon>
        <taxon>Chromadorea</taxon>
        <taxon>Rhabditida</taxon>
        <taxon>Tylenchina</taxon>
        <taxon>Panagrolaimomorpha</taxon>
        <taxon>Panagrolaimoidea</taxon>
        <taxon>Panagrolaimidae</taxon>
        <taxon>Panagrolaimus</taxon>
    </lineage>
</organism>
<proteinExistence type="predicted"/>
<dbReference type="Proteomes" id="UP000887580">
    <property type="component" value="Unplaced"/>
</dbReference>
<dbReference type="WBParaSite" id="PS1159_v2.g19209.t1">
    <property type="protein sequence ID" value="PS1159_v2.g19209.t1"/>
    <property type="gene ID" value="PS1159_v2.g19209"/>
</dbReference>
<reference evidence="2" key="1">
    <citation type="submission" date="2022-11" db="UniProtKB">
        <authorList>
            <consortium name="WormBaseParasite"/>
        </authorList>
    </citation>
    <scope>IDENTIFICATION</scope>
</reference>
<evidence type="ECO:0000313" key="2">
    <source>
        <dbReference type="WBParaSite" id="PS1159_v2.g19209.t1"/>
    </source>
</evidence>
<sequence length="750" mass="85186">RREIQRVQSMTSESMFDFIQKVNEIPSFENVLEAIINGQDQDGTNNKKCVADVALLLGALAVPLDKNLSLTAWTFLDASGKPGAGILRGRRNFYGFSKQCLAIKYNSEKISLEGWYFSVDFTLDNNSGTSDPVCEGGVYSWDLCLPKSCSSQIIYESLRQNNFTNVCNVFPIDFLNQDPDAGTWIVLTLLLTILFLGISASIYDFFIYPSHKNEAYTKSLGIKAWRSFSIYTNIVGIFNTKGCNKPGNIGPLHCMRFFSMFWVILGHSSSLFLAGSANPADTIDIIKDWGTQVMTSAFFAVDTFFWQSGLLLSYIWVKKFYQNKRQATSPLAWIMFYVHRIVRLSPPYYILIVFYTFFFNKFIIHNMPIFIHLKAVEPCAKNWWIDFIYLNNFIRYDAQCYLVSWYLSTDLQMYLFAPLILVPFTFGPLFGIISSIVILAVSTAVNVYSVLYHYFPPTDFKYAPRSPKMDTSYDFYTMLIYNAPWIRCQIYIIGILTGFLLQLKKKLTIPWYVSVVGWLLTIVIAGGCIFSLKDWISGHPYEVGWAASYSALSKIGWGLALSWLTIACYYGYGGPINAFMSWSFWVPLGKLTYSTYLIHICVVIFFTGNQQQDLIFTNFLQMLFMFVVPCVVTAYFFSIFWSSMFEISFGKLEDVLISALMGAPRRPPAPEAAANEIPQSPKPGDPDMSMGQIPYDQTGTAKVASETNENGGVESLRKRNGFYTDGPPKFNTNEKVATIRLTKLEEQAWS</sequence>
<evidence type="ECO:0000313" key="1">
    <source>
        <dbReference type="Proteomes" id="UP000887580"/>
    </source>
</evidence>
<name>A0AC35FPM5_9BILA</name>